<dbReference type="InterPro" id="IPR011004">
    <property type="entry name" value="Trimer_LpxA-like_sf"/>
</dbReference>
<feature type="site" description="Increases basicity of active site His" evidence="8">
    <location>
        <position position="138"/>
    </location>
</feature>
<keyword evidence="3 11" id="KW-0808">Transferase</keyword>
<feature type="active site" description="Proton acceptor" evidence="8">
    <location>
        <position position="137"/>
    </location>
</feature>
<keyword evidence="12" id="KW-1185">Reference proteome</keyword>
<dbReference type="RefSeq" id="WP_074236112.1">
    <property type="nucleotide sequence ID" value="NZ_FSRK01000002.1"/>
</dbReference>
<evidence type="ECO:0000256" key="9">
    <source>
        <dbReference type="PIRSR" id="PIRSR620019-2"/>
    </source>
</evidence>
<keyword evidence="7 11" id="KW-0012">Acyltransferase</keyword>
<dbReference type="InterPro" id="IPR041561">
    <property type="entry name" value="PglD_N"/>
</dbReference>
<comment type="similarity">
    <text evidence="1">Belongs to the transferase hexapeptide repeat family.</text>
</comment>
<dbReference type="PROSITE" id="PS00101">
    <property type="entry name" value="HEXAPEP_TRANSFERASES"/>
    <property type="match status" value="1"/>
</dbReference>
<dbReference type="Pfam" id="PF00132">
    <property type="entry name" value="Hexapep"/>
    <property type="match status" value="2"/>
</dbReference>
<evidence type="ECO:0000256" key="2">
    <source>
        <dbReference type="ARBA" id="ARBA00022605"/>
    </source>
</evidence>
<evidence type="ECO:0000256" key="1">
    <source>
        <dbReference type="ARBA" id="ARBA00007274"/>
    </source>
</evidence>
<dbReference type="Pfam" id="PF17836">
    <property type="entry name" value="PglD_N"/>
    <property type="match status" value="1"/>
</dbReference>
<keyword evidence="6" id="KW-0457">Lysine biosynthesis</keyword>
<dbReference type="InterPro" id="IPR020019">
    <property type="entry name" value="AcTrfase_PglD-like"/>
</dbReference>
<dbReference type="InterPro" id="IPR018357">
    <property type="entry name" value="Hexapep_transf_CS"/>
</dbReference>
<feature type="domain" description="PglD N-terminal" evidence="10">
    <location>
        <begin position="2"/>
        <end position="80"/>
    </location>
</feature>
<evidence type="ECO:0000313" key="11">
    <source>
        <dbReference type="EMBL" id="SIO35237.1"/>
    </source>
</evidence>
<keyword evidence="2" id="KW-0028">Amino-acid biosynthesis</keyword>
<dbReference type="SUPFAM" id="SSF51161">
    <property type="entry name" value="Trimeric LpxA-like enzymes"/>
    <property type="match status" value="1"/>
</dbReference>
<dbReference type="InterPro" id="IPR050179">
    <property type="entry name" value="Trans_hexapeptide_repeat"/>
</dbReference>
<dbReference type="Proteomes" id="UP000185207">
    <property type="component" value="Unassembled WGS sequence"/>
</dbReference>
<dbReference type="AlphaFoldDB" id="A0A1N6IT80"/>
<evidence type="ECO:0000256" key="8">
    <source>
        <dbReference type="PIRSR" id="PIRSR620019-1"/>
    </source>
</evidence>
<accession>A0A1N6IT80</accession>
<evidence type="ECO:0000256" key="6">
    <source>
        <dbReference type="ARBA" id="ARBA00023154"/>
    </source>
</evidence>
<name>A0A1N6IT80_9FLAO</name>
<evidence type="ECO:0000313" key="12">
    <source>
        <dbReference type="Proteomes" id="UP000185207"/>
    </source>
</evidence>
<evidence type="ECO:0000259" key="10">
    <source>
        <dbReference type="Pfam" id="PF17836"/>
    </source>
</evidence>
<dbReference type="GO" id="GO:0019877">
    <property type="term" value="P:diaminopimelate biosynthetic process"/>
    <property type="evidence" value="ECO:0007669"/>
    <property type="project" value="UniProtKB-KW"/>
</dbReference>
<dbReference type="GO" id="GO:0009085">
    <property type="term" value="P:lysine biosynthetic process"/>
    <property type="evidence" value="ECO:0007669"/>
    <property type="project" value="UniProtKB-KW"/>
</dbReference>
<dbReference type="PANTHER" id="PTHR43300">
    <property type="entry name" value="ACETYLTRANSFERASE"/>
    <property type="match status" value="1"/>
</dbReference>
<evidence type="ECO:0000256" key="3">
    <source>
        <dbReference type="ARBA" id="ARBA00022679"/>
    </source>
</evidence>
<dbReference type="Gene3D" id="3.40.50.20">
    <property type="match status" value="1"/>
</dbReference>
<organism evidence="11 12">
    <name type="scientific">Epilithonimonas zeae</name>
    <dbReference type="NCBI Taxonomy" id="1416779"/>
    <lineage>
        <taxon>Bacteria</taxon>
        <taxon>Pseudomonadati</taxon>
        <taxon>Bacteroidota</taxon>
        <taxon>Flavobacteriia</taxon>
        <taxon>Flavobacteriales</taxon>
        <taxon>Weeksellaceae</taxon>
        <taxon>Chryseobacterium group</taxon>
        <taxon>Epilithonimonas</taxon>
    </lineage>
</organism>
<feature type="binding site" evidence="9">
    <location>
        <position position="69"/>
    </location>
    <ligand>
        <name>substrate</name>
    </ligand>
</feature>
<keyword evidence="4" id="KW-0677">Repeat</keyword>
<evidence type="ECO:0000256" key="5">
    <source>
        <dbReference type="ARBA" id="ARBA00022915"/>
    </source>
</evidence>
<dbReference type="CDD" id="cd03360">
    <property type="entry name" value="LbH_AT_putative"/>
    <property type="match status" value="1"/>
</dbReference>
<keyword evidence="5" id="KW-0220">Diaminopimelate biosynthesis</keyword>
<proteinExistence type="inferred from homology"/>
<protein>
    <submittedName>
        <fullName evidence="11">Sugar O-acyltransferase, sialic acid O-acetyltransferase NeuD family</fullName>
    </submittedName>
</protein>
<dbReference type="NCBIfam" id="TIGR03570">
    <property type="entry name" value="NeuD_NnaD"/>
    <property type="match status" value="1"/>
</dbReference>
<dbReference type="STRING" id="1416779.SAMN05444409_2977"/>
<evidence type="ECO:0000256" key="4">
    <source>
        <dbReference type="ARBA" id="ARBA00022737"/>
    </source>
</evidence>
<dbReference type="OrthoDB" id="708224at2"/>
<dbReference type="GO" id="GO:0016746">
    <property type="term" value="F:acyltransferase activity"/>
    <property type="evidence" value="ECO:0007669"/>
    <property type="project" value="UniProtKB-KW"/>
</dbReference>
<dbReference type="Gene3D" id="2.160.10.10">
    <property type="entry name" value="Hexapeptide repeat proteins"/>
    <property type="match status" value="2"/>
</dbReference>
<dbReference type="PANTHER" id="PTHR43300:SF10">
    <property type="entry name" value="2,3,4,5-TETRAHYDROPYRIDINE-2,6-DICARBOXYLATE N-ACETYLTRANSFERASE"/>
    <property type="match status" value="1"/>
</dbReference>
<gene>
    <name evidence="11" type="ORF">SAMN05444409_2977</name>
</gene>
<evidence type="ECO:0000256" key="7">
    <source>
        <dbReference type="ARBA" id="ARBA00023315"/>
    </source>
</evidence>
<dbReference type="EMBL" id="FSRK01000002">
    <property type="protein sequence ID" value="SIO35237.1"/>
    <property type="molecule type" value="Genomic_DNA"/>
</dbReference>
<dbReference type="InterPro" id="IPR001451">
    <property type="entry name" value="Hexapep"/>
</dbReference>
<reference evidence="12" key="1">
    <citation type="submission" date="2016-11" db="EMBL/GenBank/DDBJ databases">
        <authorList>
            <person name="Varghese N."/>
            <person name="Submissions S."/>
        </authorList>
    </citation>
    <scope>NUCLEOTIDE SEQUENCE [LARGE SCALE GENOMIC DNA]</scope>
    <source>
        <strain evidence="12">DSM 27623</strain>
    </source>
</reference>
<sequence length="212" mass="22973">MLIVGAKGFAKEVLEIFHQKDETENLHFYDDVSSDIPDFLYNQFKVLKSEQEAKELFEKTSTEFVIGIGNPQLRYQLTEKFQNLGGTLISSISNFAEIGSFGVEIGDGSNILGGVRISNDVQIGRGTIVYYNSIITHDVTIGEFCEISPGATLLGRCKIGKFVKIGAGAIIFPDVEIGDYSVIASGAVVRNNVPENSMAAGVPAKIKKSVES</sequence>